<dbReference type="Gene3D" id="3.30.70.330">
    <property type="match status" value="1"/>
</dbReference>
<accession>A0A4Q2DW64</accession>
<dbReference type="PANTHER" id="PTHR47640">
    <property type="entry name" value="TRNA SELENOCYSTEINE 1-ASSOCIATED PROTEIN 1-RELATED-RELATED"/>
    <property type="match status" value="1"/>
</dbReference>
<dbReference type="PANTHER" id="PTHR47640:SF11">
    <property type="entry name" value="RNA-BINDING PROTEIN 42"/>
    <property type="match status" value="1"/>
</dbReference>
<dbReference type="InterPro" id="IPR050825">
    <property type="entry name" value="RBM42_RBP45_47-like"/>
</dbReference>
<dbReference type="InterPro" id="IPR035979">
    <property type="entry name" value="RBD_domain_sf"/>
</dbReference>
<feature type="domain" description="RRM" evidence="3">
    <location>
        <begin position="114"/>
        <end position="191"/>
    </location>
</feature>
<dbReference type="SUPFAM" id="SSF54928">
    <property type="entry name" value="RNA-binding domain, RBD"/>
    <property type="match status" value="1"/>
</dbReference>
<gene>
    <name evidence="4" type="ORF">EST38_g1154</name>
</gene>
<dbReference type="EMBL" id="SDEE01000015">
    <property type="protein sequence ID" value="RXW24697.1"/>
    <property type="molecule type" value="Genomic_DNA"/>
</dbReference>
<dbReference type="GO" id="GO:0003729">
    <property type="term" value="F:mRNA binding"/>
    <property type="evidence" value="ECO:0007669"/>
    <property type="project" value="InterPro"/>
</dbReference>
<dbReference type="InterPro" id="IPR012677">
    <property type="entry name" value="Nucleotide-bd_a/b_plait_sf"/>
</dbReference>
<dbReference type="CDD" id="cd12383">
    <property type="entry name" value="RRM_RBM42"/>
    <property type="match status" value="1"/>
</dbReference>
<dbReference type="PROSITE" id="PS50102">
    <property type="entry name" value="RRM"/>
    <property type="match status" value="1"/>
</dbReference>
<dbReference type="InterPro" id="IPR000504">
    <property type="entry name" value="RRM_dom"/>
</dbReference>
<protein>
    <recommendedName>
        <fullName evidence="3">RRM domain-containing protein</fullName>
    </recommendedName>
</protein>
<evidence type="ECO:0000256" key="2">
    <source>
        <dbReference type="PROSITE-ProRule" id="PRU00176"/>
    </source>
</evidence>
<evidence type="ECO:0000313" key="4">
    <source>
        <dbReference type="EMBL" id="RXW24697.1"/>
    </source>
</evidence>
<evidence type="ECO:0000259" key="3">
    <source>
        <dbReference type="PROSITE" id="PS50102"/>
    </source>
</evidence>
<comment type="caution">
    <text evidence="4">The sequence shown here is derived from an EMBL/GenBank/DDBJ whole genome shotgun (WGS) entry which is preliminary data.</text>
</comment>
<dbReference type="AlphaFoldDB" id="A0A4Q2DW64"/>
<dbReference type="SMART" id="SM00360">
    <property type="entry name" value="RRM"/>
    <property type="match status" value="1"/>
</dbReference>
<reference evidence="4 5" key="1">
    <citation type="submission" date="2019-01" db="EMBL/GenBank/DDBJ databases">
        <title>Draft genome sequence of Psathyrella aberdarensis IHI B618.</title>
        <authorList>
            <person name="Buettner E."/>
            <person name="Kellner H."/>
        </authorList>
    </citation>
    <scope>NUCLEOTIDE SEQUENCE [LARGE SCALE GENOMIC DNA]</scope>
    <source>
        <strain evidence="4 5">IHI B618</strain>
    </source>
</reference>
<evidence type="ECO:0000256" key="1">
    <source>
        <dbReference type="ARBA" id="ARBA00022884"/>
    </source>
</evidence>
<dbReference type="Proteomes" id="UP000290288">
    <property type="component" value="Unassembled WGS sequence"/>
</dbReference>
<dbReference type="InterPro" id="IPR034215">
    <property type="entry name" value="RBM42_RRM"/>
</dbReference>
<dbReference type="STRING" id="2316362.A0A4Q2DW64"/>
<sequence length="219" mass="24721">MDPYANAAYQQQYMQQQQAAYDVNPYYKPYQPSTFPMPGASSSSHSAPVPANAYEYDVGILAQQSVYVPGAMIDKRGGAGGKLAKGGKRTTVLRKGGGKVWEDQTLLEWNSSWFRLFVGDLSNDVSDDVLANAFNKYPSFQKARVIRDRLSQKAKYGFVAFSDPEDFLRAWKEMDGKYVGNRPVKLKKADQTAIRPVEIGHRKAKKLEQELKKNRHKPY</sequence>
<organism evidence="4 5">
    <name type="scientific">Candolleomyces aberdarensis</name>
    <dbReference type="NCBI Taxonomy" id="2316362"/>
    <lineage>
        <taxon>Eukaryota</taxon>
        <taxon>Fungi</taxon>
        <taxon>Dikarya</taxon>
        <taxon>Basidiomycota</taxon>
        <taxon>Agaricomycotina</taxon>
        <taxon>Agaricomycetes</taxon>
        <taxon>Agaricomycetidae</taxon>
        <taxon>Agaricales</taxon>
        <taxon>Agaricineae</taxon>
        <taxon>Psathyrellaceae</taxon>
        <taxon>Candolleomyces</taxon>
    </lineage>
</organism>
<dbReference type="OrthoDB" id="1749473at2759"/>
<name>A0A4Q2DW64_9AGAR</name>
<keyword evidence="5" id="KW-1185">Reference proteome</keyword>
<proteinExistence type="predicted"/>
<evidence type="ECO:0000313" key="5">
    <source>
        <dbReference type="Proteomes" id="UP000290288"/>
    </source>
</evidence>
<keyword evidence="1 2" id="KW-0694">RNA-binding</keyword>
<dbReference type="Pfam" id="PF00076">
    <property type="entry name" value="RRM_1"/>
    <property type="match status" value="1"/>
</dbReference>